<name>A0A3D8K3K8_9BURK</name>
<keyword evidence="4" id="KW-0597">Phosphoprotein</keyword>
<dbReference type="EMBL" id="QRGA01000004">
    <property type="protein sequence ID" value="RDU99476.1"/>
    <property type="molecule type" value="Genomic_DNA"/>
</dbReference>
<organism evidence="16 17">
    <name type="scientific">Trinickia dinghuensis</name>
    <dbReference type="NCBI Taxonomy" id="2291023"/>
    <lineage>
        <taxon>Bacteria</taxon>
        <taxon>Pseudomonadati</taxon>
        <taxon>Pseudomonadota</taxon>
        <taxon>Betaproteobacteria</taxon>
        <taxon>Burkholderiales</taxon>
        <taxon>Burkholderiaceae</taxon>
        <taxon>Trinickia</taxon>
    </lineage>
</organism>
<dbReference type="EC" id="2.7.13.3" evidence="3"/>
<dbReference type="GO" id="GO:0005524">
    <property type="term" value="F:ATP binding"/>
    <property type="evidence" value="ECO:0007669"/>
    <property type="project" value="UniProtKB-KW"/>
</dbReference>
<feature type="transmembrane region" description="Helical" evidence="13">
    <location>
        <begin position="156"/>
        <end position="179"/>
    </location>
</feature>
<dbReference type="PANTHER" id="PTHR45436:SF14">
    <property type="entry name" value="SENSOR PROTEIN QSEC"/>
    <property type="match status" value="1"/>
</dbReference>
<dbReference type="InterPro" id="IPR003660">
    <property type="entry name" value="HAMP_dom"/>
</dbReference>
<dbReference type="InterPro" id="IPR050428">
    <property type="entry name" value="TCS_sensor_his_kinase"/>
</dbReference>
<evidence type="ECO:0000256" key="1">
    <source>
        <dbReference type="ARBA" id="ARBA00000085"/>
    </source>
</evidence>
<dbReference type="InterPro" id="IPR036097">
    <property type="entry name" value="HisK_dim/P_sf"/>
</dbReference>
<dbReference type="SMART" id="SM00387">
    <property type="entry name" value="HATPase_c"/>
    <property type="match status" value="1"/>
</dbReference>
<keyword evidence="5" id="KW-0808">Transferase</keyword>
<dbReference type="PROSITE" id="PS50885">
    <property type="entry name" value="HAMP"/>
    <property type="match status" value="1"/>
</dbReference>
<evidence type="ECO:0000256" key="2">
    <source>
        <dbReference type="ARBA" id="ARBA00004141"/>
    </source>
</evidence>
<gene>
    <name evidence="16" type="ORF">DWV00_07370</name>
</gene>
<dbReference type="OrthoDB" id="8554694at2"/>
<feature type="domain" description="Histidine kinase" evidence="14">
    <location>
        <begin position="240"/>
        <end position="460"/>
    </location>
</feature>
<dbReference type="SUPFAM" id="SSF55874">
    <property type="entry name" value="ATPase domain of HSP90 chaperone/DNA topoisomerase II/histidine kinase"/>
    <property type="match status" value="1"/>
</dbReference>
<evidence type="ECO:0000256" key="9">
    <source>
        <dbReference type="ARBA" id="ARBA00022840"/>
    </source>
</evidence>
<dbReference type="Proteomes" id="UP000256838">
    <property type="component" value="Unassembled WGS sequence"/>
</dbReference>
<evidence type="ECO:0000259" key="14">
    <source>
        <dbReference type="PROSITE" id="PS50109"/>
    </source>
</evidence>
<dbReference type="PRINTS" id="PR00344">
    <property type="entry name" value="BCTRLSENSOR"/>
</dbReference>
<feature type="transmembrane region" description="Helical" evidence="13">
    <location>
        <begin position="12"/>
        <end position="34"/>
    </location>
</feature>
<dbReference type="PROSITE" id="PS50109">
    <property type="entry name" value="HIS_KIN"/>
    <property type="match status" value="1"/>
</dbReference>
<evidence type="ECO:0000256" key="3">
    <source>
        <dbReference type="ARBA" id="ARBA00012438"/>
    </source>
</evidence>
<comment type="caution">
    <text evidence="16">The sequence shown here is derived from an EMBL/GenBank/DDBJ whole genome shotgun (WGS) entry which is preliminary data.</text>
</comment>
<evidence type="ECO:0000256" key="7">
    <source>
        <dbReference type="ARBA" id="ARBA00022741"/>
    </source>
</evidence>
<keyword evidence="9" id="KW-0067">ATP-binding</keyword>
<comment type="catalytic activity">
    <reaction evidence="1">
        <text>ATP + protein L-histidine = ADP + protein N-phospho-L-histidine.</text>
        <dbReference type="EC" id="2.7.13.3"/>
    </reaction>
</comment>
<dbReference type="CDD" id="cd00082">
    <property type="entry name" value="HisKA"/>
    <property type="match status" value="1"/>
</dbReference>
<evidence type="ECO:0000313" key="17">
    <source>
        <dbReference type="Proteomes" id="UP000256838"/>
    </source>
</evidence>
<keyword evidence="6 13" id="KW-0812">Transmembrane</keyword>
<evidence type="ECO:0000259" key="15">
    <source>
        <dbReference type="PROSITE" id="PS50885"/>
    </source>
</evidence>
<evidence type="ECO:0000256" key="12">
    <source>
        <dbReference type="ARBA" id="ARBA00023136"/>
    </source>
</evidence>
<protein>
    <recommendedName>
        <fullName evidence="3">histidine kinase</fullName>
        <ecNumber evidence="3">2.7.13.3</ecNumber>
    </recommendedName>
</protein>
<reference evidence="16 17" key="1">
    <citation type="submission" date="2018-08" db="EMBL/GenBank/DDBJ databases">
        <title>Paraburkholderia sp. DHOM06 isolated from forest soil.</title>
        <authorList>
            <person name="Gao Z.-H."/>
            <person name="Qiu L.-H."/>
        </authorList>
    </citation>
    <scope>NUCLEOTIDE SEQUENCE [LARGE SCALE GENOMIC DNA]</scope>
    <source>
        <strain evidence="16 17">DHOM06</strain>
    </source>
</reference>
<keyword evidence="17" id="KW-1185">Reference proteome</keyword>
<evidence type="ECO:0000313" key="16">
    <source>
        <dbReference type="EMBL" id="RDU99476.1"/>
    </source>
</evidence>
<dbReference type="Gene3D" id="1.10.287.130">
    <property type="match status" value="1"/>
</dbReference>
<evidence type="ECO:0000256" key="4">
    <source>
        <dbReference type="ARBA" id="ARBA00022553"/>
    </source>
</evidence>
<evidence type="ECO:0000256" key="11">
    <source>
        <dbReference type="ARBA" id="ARBA00023012"/>
    </source>
</evidence>
<keyword evidence="11" id="KW-0902">Two-component regulatory system</keyword>
<evidence type="ECO:0000256" key="6">
    <source>
        <dbReference type="ARBA" id="ARBA00022692"/>
    </source>
</evidence>
<dbReference type="InterPro" id="IPR004358">
    <property type="entry name" value="Sig_transdc_His_kin-like_C"/>
</dbReference>
<proteinExistence type="predicted"/>
<dbReference type="SUPFAM" id="SSF47384">
    <property type="entry name" value="Homodimeric domain of signal transducing histidine kinase"/>
    <property type="match status" value="1"/>
</dbReference>
<dbReference type="PANTHER" id="PTHR45436">
    <property type="entry name" value="SENSOR HISTIDINE KINASE YKOH"/>
    <property type="match status" value="1"/>
</dbReference>
<evidence type="ECO:0000256" key="5">
    <source>
        <dbReference type="ARBA" id="ARBA00022679"/>
    </source>
</evidence>
<dbReference type="SMART" id="SM00388">
    <property type="entry name" value="HisKA"/>
    <property type="match status" value="1"/>
</dbReference>
<evidence type="ECO:0000256" key="8">
    <source>
        <dbReference type="ARBA" id="ARBA00022777"/>
    </source>
</evidence>
<evidence type="ECO:0000256" key="10">
    <source>
        <dbReference type="ARBA" id="ARBA00022989"/>
    </source>
</evidence>
<comment type="subcellular location">
    <subcellularLocation>
        <location evidence="2">Membrane</location>
        <topology evidence="2">Multi-pass membrane protein</topology>
    </subcellularLocation>
</comment>
<keyword evidence="7" id="KW-0547">Nucleotide-binding</keyword>
<keyword evidence="12 13" id="KW-0472">Membrane</keyword>
<keyword evidence="10 13" id="KW-1133">Transmembrane helix</keyword>
<dbReference type="InterPro" id="IPR005467">
    <property type="entry name" value="His_kinase_dom"/>
</dbReference>
<dbReference type="InterPro" id="IPR003594">
    <property type="entry name" value="HATPase_dom"/>
</dbReference>
<accession>A0A3D8K3K8</accession>
<sequence length="473" mass="50855">MPDLRSLRFRLFAIIGISTVLLTGAMSLWLFHAVQTELTRTLDRRLTASAHMVAGMLARQSESAREDFASKAVAAPQAHASRTDSESCEISLLSAGKVVRTIARSADSPHWGDLAPGLSTQAVAGERWRAYSLVVGNLRVTTADRMSVRSMLIRDLAFTALVPFSIAILGVIAMIWIGVSRGLAPLERIRKIVAARAPGDDHPISFPRVPSELKPLTDTIEQLVSRMSMAVVRERQFTDAAAHELRTPLAGVKLHLQILQMAIDARSNPPEVGTSLDLAQSDVRRMQHVLDQLLWLARVETSVGSSTTEDRCDAQMTAASVFDELGGSARGGLHRVTLNSMLAQPLDAAIPELLLATALRNLLNNALRYSPETAPVVFTVSSDDACAVAFSIEDNGPGMSDAQIADAPRRFWRGHNDSEGSGLGLAIVAAIAQRVHGRLVLSNRPGHSGLRATLHVPCAAEIPITGASCFAND</sequence>
<dbReference type="GO" id="GO:0005886">
    <property type="term" value="C:plasma membrane"/>
    <property type="evidence" value="ECO:0007669"/>
    <property type="project" value="TreeGrafter"/>
</dbReference>
<dbReference type="Pfam" id="PF00512">
    <property type="entry name" value="HisKA"/>
    <property type="match status" value="1"/>
</dbReference>
<feature type="domain" description="HAMP" evidence="15">
    <location>
        <begin position="180"/>
        <end position="232"/>
    </location>
</feature>
<evidence type="ECO:0000256" key="13">
    <source>
        <dbReference type="SAM" id="Phobius"/>
    </source>
</evidence>
<dbReference type="AlphaFoldDB" id="A0A3D8K3K8"/>
<keyword evidence="8 16" id="KW-0418">Kinase</keyword>
<dbReference type="RefSeq" id="WP_115532924.1">
    <property type="nucleotide sequence ID" value="NZ_QRGA01000004.1"/>
</dbReference>
<dbReference type="Gene3D" id="3.30.565.10">
    <property type="entry name" value="Histidine kinase-like ATPase, C-terminal domain"/>
    <property type="match status" value="1"/>
</dbReference>
<dbReference type="GO" id="GO:0000155">
    <property type="term" value="F:phosphorelay sensor kinase activity"/>
    <property type="evidence" value="ECO:0007669"/>
    <property type="project" value="InterPro"/>
</dbReference>
<dbReference type="Pfam" id="PF02518">
    <property type="entry name" value="HATPase_c"/>
    <property type="match status" value="1"/>
</dbReference>
<dbReference type="InterPro" id="IPR036890">
    <property type="entry name" value="HATPase_C_sf"/>
</dbReference>
<dbReference type="InterPro" id="IPR003661">
    <property type="entry name" value="HisK_dim/P_dom"/>
</dbReference>